<keyword evidence="1" id="KW-0472">Membrane</keyword>
<keyword evidence="3" id="KW-1185">Reference proteome</keyword>
<dbReference type="Proteomes" id="UP000664495">
    <property type="component" value="Unassembled WGS sequence"/>
</dbReference>
<proteinExistence type="predicted"/>
<protein>
    <submittedName>
        <fullName evidence="2">DUF3789 domain-containing protein</fullName>
    </submittedName>
</protein>
<comment type="caution">
    <text evidence="2">The sequence shown here is derived from an EMBL/GenBank/DDBJ whole genome shotgun (WGS) entry which is preliminary data.</text>
</comment>
<evidence type="ECO:0000256" key="1">
    <source>
        <dbReference type="SAM" id="Phobius"/>
    </source>
</evidence>
<dbReference type="Pfam" id="PF12664">
    <property type="entry name" value="DUF3789"/>
    <property type="match status" value="1"/>
</dbReference>
<dbReference type="RefSeq" id="WP_207107725.1">
    <property type="nucleotide sequence ID" value="NZ_JAFLVR010000013.1"/>
</dbReference>
<organism evidence="2 3">
    <name type="scientific">Candidatus Enterococcus murrayae</name>
    <dbReference type="NCBI Taxonomy" id="2815321"/>
    <lineage>
        <taxon>Bacteria</taxon>
        <taxon>Bacillati</taxon>
        <taxon>Bacillota</taxon>
        <taxon>Bacilli</taxon>
        <taxon>Lactobacillales</taxon>
        <taxon>Enterococcaceae</taxon>
        <taxon>Enterococcus</taxon>
    </lineage>
</organism>
<reference evidence="2 3" key="1">
    <citation type="submission" date="2021-03" db="EMBL/GenBank/DDBJ databases">
        <title>Enterococcal diversity collection.</title>
        <authorList>
            <person name="Gilmore M.S."/>
            <person name="Schwartzman J."/>
            <person name="Van Tyne D."/>
            <person name="Martin M."/>
            <person name="Earl A.M."/>
            <person name="Manson A.L."/>
            <person name="Straub T."/>
            <person name="Salamzade R."/>
            <person name="Saavedra J."/>
            <person name="Lebreton F."/>
            <person name="Prichula J."/>
            <person name="Schaufler K."/>
            <person name="Gaca A."/>
            <person name="Sgardioli B."/>
            <person name="Wagenaar J."/>
            <person name="Strong T."/>
        </authorList>
    </citation>
    <scope>NUCLEOTIDE SEQUENCE [LARGE SCALE GENOMIC DNA]</scope>
    <source>
        <strain evidence="2 3">MJM16</strain>
    </source>
</reference>
<keyword evidence="1" id="KW-0812">Transmembrane</keyword>
<sequence length="39" mass="4207">MNVVIGLGLFLLGGFIGVAVMCLVQVGRSDSKEKQELRE</sequence>
<dbReference type="EMBL" id="JAFLVR010000013">
    <property type="protein sequence ID" value="MBO0451944.1"/>
    <property type="molecule type" value="Genomic_DNA"/>
</dbReference>
<evidence type="ECO:0000313" key="2">
    <source>
        <dbReference type="EMBL" id="MBO0451944.1"/>
    </source>
</evidence>
<feature type="transmembrane region" description="Helical" evidence="1">
    <location>
        <begin position="6"/>
        <end position="26"/>
    </location>
</feature>
<keyword evidence="1" id="KW-1133">Transmembrane helix</keyword>
<name>A0ABS3HER2_9ENTE</name>
<dbReference type="InterPro" id="IPR024522">
    <property type="entry name" value="DUF3789"/>
</dbReference>
<gene>
    <name evidence="2" type="ORF">JZO85_06655</name>
</gene>
<accession>A0ABS3HER2</accession>
<evidence type="ECO:0000313" key="3">
    <source>
        <dbReference type="Proteomes" id="UP000664495"/>
    </source>
</evidence>